<dbReference type="EMBL" id="SPDS01000003">
    <property type="protein sequence ID" value="TFH54639.1"/>
    <property type="molecule type" value="Genomic_DNA"/>
</dbReference>
<dbReference type="Proteomes" id="UP000235739">
    <property type="component" value="Unassembled WGS sequence"/>
</dbReference>
<evidence type="ECO:0000313" key="1">
    <source>
        <dbReference type="EMBL" id="PMQ19615.1"/>
    </source>
</evidence>
<accession>A0A2N7S0F2</accession>
<evidence type="ECO:0000313" key="3">
    <source>
        <dbReference type="Proteomes" id="UP000235739"/>
    </source>
</evidence>
<dbReference type="RefSeq" id="WP_013347585.1">
    <property type="nucleotide sequence ID" value="NZ_JABUYH010000021.1"/>
</dbReference>
<comment type="caution">
    <text evidence="1">The sequence shown here is derived from an EMBL/GenBank/DDBJ whole genome shotgun (WGS) entry which is preliminary data.</text>
</comment>
<dbReference type="InterPro" id="IPR036388">
    <property type="entry name" value="WH-like_DNA-bd_sf"/>
</dbReference>
<dbReference type="Proteomes" id="UP000297638">
    <property type="component" value="Unassembled WGS sequence"/>
</dbReference>
<evidence type="ECO:0000313" key="4">
    <source>
        <dbReference type="Proteomes" id="UP000297638"/>
    </source>
</evidence>
<sequence length="145" mass="16349">MNAKRPLGYWLKLVDSLIDEQFAATLEEHGVTRRQWQVLNLLEQQPATEAQLGAGLSPFFASPDEPQSLKEHLAELVESGWIAAENGEYSITDRGHTSLLKLSELVEKIRTQFGQDLDGSEYDAVVETLEKIARNLGWEPEQDQQ</sequence>
<dbReference type="OMA" id="IDVTQPQ"/>
<organism evidence="1 3">
    <name type="scientific">Glutamicibacter arilaitensis</name>
    <dbReference type="NCBI Taxonomy" id="256701"/>
    <lineage>
        <taxon>Bacteria</taxon>
        <taxon>Bacillati</taxon>
        <taxon>Actinomycetota</taxon>
        <taxon>Actinomycetes</taxon>
        <taxon>Micrococcales</taxon>
        <taxon>Micrococcaceae</taxon>
        <taxon>Glutamicibacter</taxon>
    </lineage>
</organism>
<name>A0A2N7S0F2_9MICC</name>
<protein>
    <submittedName>
        <fullName evidence="1 2">Transcriptional regulator</fullName>
    </submittedName>
</protein>
<gene>
    <name evidence="1" type="ORF">CIK84_13190</name>
    <name evidence="2" type="ORF">EXY26_16480</name>
</gene>
<dbReference type="SUPFAM" id="SSF46785">
    <property type="entry name" value="Winged helix' DNA-binding domain"/>
    <property type="match status" value="1"/>
</dbReference>
<reference evidence="2 4" key="2">
    <citation type="submission" date="2019-03" db="EMBL/GenBank/DDBJ databases">
        <title>Glutamicibacter sp. LJH19 genome.</title>
        <authorList>
            <person name="Sinai Borker S."/>
            <person name="Kumar R."/>
        </authorList>
    </citation>
    <scope>NUCLEOTIDE SEQUENCE [LARGE SCALE GENOMIC DNA]</scope>
    <source>
        <strain evidence="2 4">LJH19</strain>
    </source>
</reference>
<dbReference type="GeneID" id="303183821"/>
<dbReference type="Gene3D" id="1.10.10.10">
    <property type="entry name" value="Winged helix-like DNA-binding domain superfamily/Winged helix DNA-binding domain"/>
    <property type="match status" value="1"/>
</dbReference>
<proteinExistence type="predicted"/>
<dbReference type="EMBL" id="PNQX01000002">
    <property type="protein sequence ID" value="PMQ19615.1"/>
    <property type="molecule type" value="Genomic_DNA"/>
</dbReference>
<dbReference type="InterPro" id="IPR036390">
    <property type="entry name" value="WH_DNA-bd_sf"/>
</dbReference>
<evidence type="ECO:0000313" key="2">
    <source>
        <dbReference type="EMBL" id="TFH54639.1"/>
    </source>
</evidence>
<reference evidence="1 3" key="1">
    <citation type="journal article" date="2017" name="Elife">
        <title>Extensive horizontal gene transfer in cheese-associated bacteria.</title>
        <authorList>
            <person name="Bonham K.S."/>
            <person name="Wolfe B.E."/>
            <person name="Dutton R.J."/>
        </authorList>
    </citation>
    <scope>NUCLEOTIDE SEQUENCE [LARGE SCALE GENOMIC DNA]</scope>
    <source>
        <strain evidence="1 3">JB182</strain>
    </source>
</reference>
<dbReference type="AlphaFoldDB" id="A0A2N7S0F2"/>